<dbReference type="PANTHER" id="PTHR42940:SF3">
    <property type="entry name" value="ALCOHOL DEHYDROGENASE 1-RELATED"/>
    <property type="match status" value="1"/>
</dbReference>
<dbReference type="PANTHER" id="PTHR42940">
    <property type="entry name" value="ALCOHOL DEHYDROGENASE 1-RELATED"/>
    <property type="match status" value="1"/>
</dbReference>
<dbReference type="GO" id="GO:0004022">
    <property type="term" value="F:alcohol dehydrogenase (NAD+) activity"/>
    <property type="evidence" value="ECO:0007669"/>
    <property type="project" value="TreeGrafter"/>
</dbReference>
<keyword evidence="5" id="KW-0520">NAD</keyword>
<evidence type="ECO:0000256" key="4">
    <source>
        <dbReference type="ARBA" id="ARBA00023002"/>
    </source>
</evidence>
<evidence type="ECO:0000256" key="1">
    <source>
        <dbReference type="ARBA" id="ARBA00001947"/>
    </source>
</evidence>
<dbReference type="GO" id="GO:0005737">
    <property type="term" value="C:cytoplasm"/>
    <property type="evidence" value="ECO:0007669"/>
    <property type="project" value="TreeGrafter"/>
</dbReference>
<keyword evidence="3" id="KW-0862">Zinc</keyword>
<evidence type="ECO:0000313" key="8">
    <source>
        <dbReference type="Proteomes" id="UP001287356"/>
    </source>
</evidence>
<sequence>MGRPEIPKEQWAQVIEKDGGPISYKRIPVPEPGPDEVLVAIKYSGVCHTDLHALKGCRPLRAGYEQTGGRASCTIIMLKVMSL</sequence>
<keyword evidence="2" id="KW-0479">Metal-binding</keyword>
<dbReference type="Proteomes" id="UP001287356">
    <property type="component" value="Unassembled WGS sequence"/>
</dbReference>
<dbReference type="SUPFAM" id="SSF50129">
    <property type="entry name" value="GroES-like"/>
    <property type="match status" value="1"/>
</dbReference>
<dbReference type="InterPro" id="IPR011032">
    <property type="entry name" value="GroES-like_sf"/>
</dbReference>
<evidence type="ECO:0000313" key="7">
    <source>
        <dbReference type="EMBL" id="KAK3367311.1"/>
    </source>
</evidence>
<feature type="domain" description="Alcohol dehydrogenase-like N-terminal" evidence="6">
    <location>
        <begin position="33"/>
        <end position="68"/>
    </location>
</feature>
<evidence type="ECO:0000259" key="6">
    <source>
        <dbReference type="Pfam" id="PF08240"/>
    </source>
</evidence>
<evidence type="ECO:0000256" key="5">
    <source>
        <dbReference type="ARBA" id="ARBA00023027"/>
    </source>
</evidence>
<comment type="cofactor">
    <cofactor evidence="1">
        <name>Zn(2+)</name>
        <dbReference type="ChEBI" id="CHEBI:29105"/>
    </cofactor>
</comment>
<name>A0AAE0JZM1_9PEZI</name>
<dbReference type="AlphaFoldDB" id="A0AAE0JZM1"/>
<reference evidence="7" key="2">
    <citation type="submission" date="2023-06" db="EMBL/GenBank/DDBJ databases">
        <authorList>
            <consortium name="Lawrence Berkeley National Laboratory"/>
            <person name="Haridas S."/>
            <person name="Hensen N."/>
            <person name="Bonometti L."/>
            <person name="Westerberg I."/>
            <person name="Brannstrom I.O."/>
            <person name="Guillou S."/>
            <person name="Cros-Aarteil S."/>
            <person name="Calhoun S."/>
            <person name="Kuo A."/>
            <person name="Mondo S."/>
            <person name="Pangilinan J."/>
            <person name="Riley R."/>
            <person name="Labutti K."/>
            <person name="Andreopoulos B."/>
            <person name="Lipzen A."/>
            <person name="Chen C."/>
            <person name="Yanf M."/>
            <person name="Daum C."/>
            <person name="Ng V."/>
            <person name="Clum A."/>
            <person name="Steindorff A."/>
            <person name="Ohm R."/>
            <person name="Martin F."/>
            <person name="Silar P."/>
            <person name="Natvig D."/>
            <person name="Lalanne C."/>
            <person name="Gautier V."/>
            <person name="Ament-Velasquez S.L."/>
            <person name="Kruys A."/>
            <person name="Hutchinson M.I."/>
            <person name="Powell A.J."/>
            <person name="Barry K."/>
            <person name="Miller A.N."/>
            <person name="Grigoriev I.V."/>
            <person name="Debuchy R."/>
            <person name="Gladieux P."/>
            <person name="Thoren M.H."/>
            <person name="Johannesson H."/>
        </authorList>
    </citation>
    <scope>NUCLEOTIDE SEQUENCE</scope>
    <source>
        <strain evidence="7">CBS 958.72</strain>
    </source>
</reference>
<dbReference type="EMBL" id="JAULSN010000007">
    <property type="protein sequence ID" value="KAK3367311.1"/>
    <property type="molecule type" value="Genomic_DNA"/>
</dbReference>
<dbReference type="GO" id="GO:0046872">
    <property type="term" value="F:metal ion binding"/>
    <property type="evidence" value="ECO:0007669"/>
    <property type="project" value="UniProtKB-KW"/>
</dbReference>
<protein>
    <recommendedName>
        <fullName evidence="6">Alcohol dehydrogenase-like N-terminal domain-containing protein</fullName>
    </recommendedName>
</protein>
<dbReference type="InterPro" id="IPR013154">
    <property type="entry name" value="ADH-like_N"/>
</dbReference>
<keyword evidence="8" id="KW-1185">Reference proteome</keyword>
<dbReference type="Pfam" id="PF08240">
    <property type="entry name" value="ADH_N"/>
    <property type="match status" value="1"/>
</dbReference>
<keyword evidence="4" id="KW-0560">Oxidoreductase</keyword>
<evidence type="ECO:0000256" key="3">
    <source>
        <dbReference type="ARBA" id="ARBA00022833"/>
    </source>
</evidence>
<gene>
    <name evidence="7" type="ORF">B0T24DRAFT_635490</name>
</gene>
<evidence type="ECO:0000256" key="2">
    <source>
        <dbReference type="ARBA" id="ARBA00022723"/>
    </source>
</evidence>
<organism evidence="7 8">
    <name type="scientific">Lasiosphaeria ovina</name>
    <dbReference type="NCBI Taxonomy" id="92902"/>
    <lineage>
        <taxon>Eukaryota</taxon>
        <taxon>Fungi</taxon>
        <taxon>Dikarya</taxon>
        <taxon>Ascomycota</taxon>
        <taxon>Pezizomycotina</taxon>
        <taxon>Sordariomycetes</taxon>
        <taxon>Sordariomycetidae</taxon>
        <taxon>Sordariales</taxon>
        <taxon>Lasiosphaeriaceae</taxon>
        <taxon>Lasiosphaeria</taxon>
    </lineage>
</organism>
<comment type="caution">
    <text evidence="7">The sequence shown here is derived from an EMBL/GenBank/DDBJ whole genome shotgun (WGS) entry which is preliminary data.</text>
</comment>
<dbReference type="Gene3D" id="3.90.180.10">
    <property type="entry name" value="Medium-chain alcohol dehydrogenases, catalytic domain"/>
    <property type="match status" value="1"/>
</dbReference>
<accession>A0AAE0JZM1</accession>
<reference evidence="7" key="1">
    <citation type="journal article" date="2023" name="Mol. Phylogenet. Evol.">
        <title>Genome-scale phylogeny and comparative genomics of the fungal order Sordariales.</title>
        <authorList>
            <person name="Hensen N."/>
            <person name="Bonometti L."/>
            <person name="Westerberg I."/>
            <person name="Brannstrom I.O."/>
            <person name="Guillou S."/>
            <person name="Cros-Aarteil S."/>
            <person name="Calhoun S."/>
            <person name="Haridas S."/>
            <person name="Kuo A."/>
            <person name="Mondo S."/>
            <person name="Pangilinan J."/>
            <person name="Riley R."/>
            <person name="LaButti K."/>
            <person name="Andreopoulos B."/>
            <person name="Lipzen A."/>
            <person name="Chen C."/>
            <person name="Yan M."/>
            <person name="Daum C."/>
            <person name="Ng V."/>
            <person name="Clum A."/>
            <person name="Steindorff A."/>
            <person name="Ohm R.A."/>
            <person name="Martin F."/>
            <person name="Silar P."/>
            <person name="Natvig D.O."/>
            <person name="Lalanne C."/>
            <person name="Gautier V."/>
            <person name="Ament-Velasquez S.L."/>
            <person name="Kruys A."/>
            <person name="Hutchinson M.I."/>
            <person name="Powell A.J."/>
            <person name="Barry K."/>
            <person name="Miller A.N."/>
            <person name="Grigoriev I.V."/>
            <person name="Debuchy R."/>
            <person name="Gladieux P."/>
            <person name="Hiltunen Thoren M."/>
            <person name="Johannesson H."/>
        </authorList>
    </citation>
    <scope>NUCLEOTIDE SEQUENCE</scope>
    <source>
        <strain evidence="7">CBS 958.72</strain>
    </source>
</reference>
<proteinExistence type="predicted"/>